<feature type="region of interest" description="Disordered" evidence="2">
    <location>
        <begin position="425"/>
        <end position="464"/>
    </location>
</feature>
<evidence type="ECO:0000256" key="1">
    <source>
        <dbReference type="PROSITE-ProRule" id="PRU00042"/>
    </source>
</evidence>
<feature type="compositionally biased region" description="Polar residues" evidence="2">
    <location>
        <begin position="297"/>
        <end position="310"/>
    </location>
</feature>
<keyword evidence="1" id="KW-0863">Zinc-finger</keyword>
<accession>A0AAV6U6M4</accession>
<dbReference type="PROSITE" id="PS50157">
    <property type="entry name" value="ZINC_FINGER_C2H2_2"/>
    <property type="match status" value="1"/>
</dbReference>
<evidence type="ECO:0000256" key="2">
    <source>
        <dbReference type="SAM" id="MobiDB-lite"/>
    </source>
</evidence>
<feature type="region of interest" description="Disordered" evidence="2">
    <location>
        <begin position="2001"/>
        <end position="2026"/>
    </location>
</feature>
<feature type="region of interest" description="Disordered" evidence="2">
    <location>
        <begin position="1387"/>
        <end position="1424"/>
    </location>
</feature>
<protein>
    <recommendedName>
        <fullName evidence="3">C2H2-type domain-containing protein</fullName>
    </recommendedName>
</protein>
<feature type="region of interest" description="Disordered" evidence="2">
    <location>
        <begin position="226"/>
        <end position="264"/>
    </location>
</feature>
<sequence>MNSCSKTSKNKRPRLSGSEPEDSGPKSGKNGSSRRPKRQKAQGHFCSVCPKSDSPQLGSKEAGSGESLSPKRRRSKASITLSSLTSTKSKEDDLSEESSISNRGIRRSSRSCSSEISSQLDSKESVNSAVNPKSSNSRVRSRRSNRSTSSETSCRSNSTKIRDAGEEISESSSMSLDETPISRKRTCNKRSEFSGKRFLYSDVGDTDASEREGPAIKLSKRLRKAAKKEGSEINTKLSQISRPRRKRTVDKKTKMDAQNDGNYLGFQITKESQNVLANESEDTNTVFEKEALATLLGSKTDQNSENATDCQTHKKCRKSSAKKSEDLDAASVNKTSETPLNTKSGGRSKPVPNGSRTEKRISAKNCESLVHSPTQVFAAKKCEDLDSASVKKISESLLNTKSGDRTRPVRNKKCTKKTSRVQNLEGLVSSPTQVEENQKSSKPLFHTKSRDKTGPIYNKKCSKKTMPGVQNLEGLVTSPTQAEESQKISETLFNSKSGDETRPACNKISKKNTMCGVKNFEGLDSCPKQVEKSEKSTNESISKIIILKKVHNESNNRTQKRKRKSLPDAQTEKSPNVSLQGKILDSDNEPTEQLESFEACVTKETDFNATTSTKNTVAHNQKSKYENSSIKTSVPQPSVILNIQEQEEFFSLYDHNTKPTEKKDQVVNPVKTVSGIFRTQRVSQNMFNKETSECQGHGSAENPSETVRTQILTAPWEHFETSQDKDNSIKRNQENEAVIKLSDEEKHCKHKSDTNLVSSKLVETSLNGNKLPEHDQGNSTVSKQVDENYVPLEHVQLIQNKHSKHQTVSSSVSLARVETLKEELPMHNQEIKTVTMEYDENHPSQKCRKLIHNNQSEGKSDFIAVSSKCDDTTQNFNKLSANYQENQTMSNNNYQEFSCYKQSKPIQNKQSKHKSDLSFVKTSQDAEKFPVHNQKCQTISNGNNEKHPIPKPSQTIENKITNSAILPSGLAETEYVTKVPEHVLQNKEIQTSKPGRPRRRMQKRTKDNAELSTSTKCKKHRPSSVKVCDAPKDTTESKMVHVETIFQSLCQDTGFLLKGLGQDASNFSCPKCNKVFTSPKFGAGHYSVCSKKFQSTKNKNVLISYSNVVWICSRCHSFFDQHPKLSEHKEVCFLSNKTFKCKKCGYKCLHEITFKDHPCDKNIKKMQSCTVKIPTLDITQSIRSKLQYFECTTCCRFFLNQTSFKYHVLTTHNVVSPDIECIKSITVNNTYCDSPVQVKRENISPERTEYSSEGLQNLNNVTFNTGTPMTGSMAAPLAHSAQVPLIENTSSVNPQPKRDQRARHHNTQASESIGRSDALDLEHLFRSFDECICATSTPGEDTKPCASCLRKFLKQDSLNLNVDDGSADVNLDLLFAETNRAQYFARSPPISTPLSPRESLSSGSVENRSNFQSHFSEESAIEGNPSYLVGEEASSYSEGEECAEDNLTIDEAPDYVNSGLSVPFPEDNLTKFPIVRGVHPVPTPTLSRKNPSSGLFNSHSDVHSRSTQESALENNPCSLVGDECNSRTSSTINDVANPSLDMDWIASCLGDINAAENSLGDIDPVANLAGDFGYSASPSGDIHTANTPDNHCVVRPSSYIDSNKGPSSNTDCNLELLFGENCKTQPLRDIVFNVNSSSDLECNSNPADGFSNDIEPSFLIDSNDSRLTNNDGNTQPSSNITSDSGPSSDISFESIQSTVNCNPKLSSDIPCIQESSTITFGVPKPPKQCRLIAKDKTQSGGISCNEANSLDIQCNKTKSMINDCSAISSSNFNYKGITSPGHHSNSLLSCDSHCNAESTDVDCSLRLSPTMTESIGKDESLIDSPQFQAFFISNKTYSSQKEFRTDVSRNLSTFKRTVMAYKVLPETPNASSSINKEPVLISGKLRCVMEESSSSITLPMSDEVEPMPVSVELNPIEQDSSLQNTVLVPFAEHDPISGEHGPMENDSCSQKTLPGPVAELVPASKETGTTEKDSSLQNTVPVFVEEALVPVSEDTKPIQKDFSQKSGVTPTGEVIGSPKPGPVTAESSELSAMPIHNRHETVSGEPKQMTQSTVPEFRANVPTVRTSLITYEPFEADAFAVASSHDDNIVLRYFCSHCFCNFQLNSLNDHLCSTHNKPANVEIKRLPFYGLDIFCCTLAAASAPANIFTTSVPASIRVEIACSNKKKNEFGLVLHQKKGWLHTYHSQWFVMDAVRVKVSSKQ</sequence>
<keyword evidence="5" id="KW-1185">Reference proteome</keyword>
<evidence type="ECO:0000313" key="4">
    <source>
        <dbReference type="EMBL" id="KAG8179300.1"/>
    </source>
</evidence>
<feature type="region of interest" description="Disordered" evidence="2">
    <location>
        <begin position="1934"/>
        <end position="1954"/>
    </location>
</feature>
<feature type="region of interest" description="Disordered" evidence="2">
    <location>
        <begin position="295"/>
        <end position="366"/>
    </location>
</feature>
<organism evidence="4 5">
    <name type="scientific">Oedothorax gibbosus</name>
    <dbReference type="NCBI Taxonomy" id="931172"/>
    <lineage>
        <taxon>Eukaryota</taxon>
        <taxon>Metazoa</taxon>
        <taxon>Ecdysozoa</taxon>
        <taxon>Arthropoda</taxon>
        <taxon>Chelicerata</taxon>
        <taxon>Arachnida</taxon>
        <taxon>Araneae</taxon>
        <taxon>Araneomorphae</taxon>
        <taxon>Entelegynae</taxon>
        <taxon>Araneoidea</taxon>
        <taxon>Linyphiidae</taxon>
        <taxon>Erigoninae</taxon>
        <taxon>Oedothorax</taxon>
    </lineage>
</organism>
<dbReference type="GO" id="GO:0008270">
    <property type="term" value="F:zinc ion binding"/>
    <property type="evidence" value="ECO:0007669"/>
    <property type="project" value="UniProtKB-KW"/>
</dbReference>
<dbReference type="Proteomes" id="UP000827092">
    <property type="component" value="Unassembled WGS sequence"/>
</dbReference>
<evidence type="ECO:0000259" key="3">
    <source>
        <dbReference type="PROSITE" id="PS50157"/>
    </source>
</evidence>
<feature type="compositionally biased region" description="Basic residues" evidence="2">
    <location>
        <begin position="32"/>
        <end position="41"/>
    </location>
</feature>
<feature type="region of interest" description="Disordered" evidence="2">
    <location>
        <begin position="982"/>
        <end position="1016"/>
    </location>
</feature>
<comment type="caution">
    <text evidence="4">The sequence shown here is derived from an EMBL/GenBank/DDBJ whole genome shotgun (WGS) entry which is preliminary data.</text>
</comment>
<feature type="region of interest" description="Disordered" evidence="2">
    <location>
        <begin position="1289"/>
        <end position="1312"/>
    </location>
</feature>
<feature type="region of interest" description="Disordered" evidence="2">
    <location>
        <begin position="476"/>
        <end position="506"/>
    </location>
</feature>
<proteinExistence type="predicted"/>
<feature type="domain" description="C2H2-type" evidence="3">
    <location>
        <begin position="1189"/>
        <end position="1217"/>
    </location>
</feature>
<feature type="compositionally biased region" description="Polar residues" evidence="2">
    <location>
        <begin position="1392"/>
        <end position="1414"/>
    </location>
</feature>
<evidence type="ECO:0000313" key="5">
    <source>
        <dbReference type="Proteomes" id="UP000827092"/>
    </source>
</evidence>
<feature type="region of interest" description="Disordered" evidence="2">
    <location>
        <begin position="550"/>
        <end position="590"/>
    </location>
</feature>
<feature type="compositionally biased region" description="Low complexity" evidence="2">
    <location>
        <begin position="77"/>
        <end position="87"/>
    </location>
</feature>
<feature type="compositionally biased region" description="Polar residues" evidence="2">
    <location>
        <begin position="232"/>
        <end position="241"/>
    </location>
</feature>
<feature type="compositionally biased region" description="Polar residues" evidence="2">
    <location>
        <begin position="332"/>
        <end position="345"/>
    </location>
</feature>
<keyword evidence="1" id="KW-0479">Metal-binding</keyword>
<feature type="compositionally biased region" description="Low complexity" evidence="2">
    <location>
        <begin position="146"/>
        <end position="159"/>
    </location>
</feature>
<dbReference type="PROSITE" id="PS00028">
    <property type="entry name" value="ZINC_FINGER_C2H2_1"/>
    <property type="match status" value="1"/>
</dbReference>
<reference evidence="4 5" key="1">
    <citation type="journal article" date="2022" name="Nat. Ecol. Evol.">
        <title>A masculinizing supergene underlies an exaggerated male reproductive morph in a spider.</title>
        <authorList>
            <person name="Hendrickx F."/>
            <person name="De Corte Z."/>
            <person name="Sonet G."/>
            <person name="Van Belleghem S.M."/>
            <person name="Kostlbacher S."/>
            <person name="Vangestel C."/>
        </authorList>
    </citation>
    <scope>NUCLEOTIDE SEQUENCE [LARGE SCALE GENOMIC DNA]</scope>
    <source>
        <strain evidence="4">W744_W776</strain>
    </source>
</reference>
<feature type="compositionally biased region" description="Polar residues" evidence="2">
    <location>
        <begin position="1660"/>
        <end position="1689"/>
    </location>
</feature>
<gene>
    <name evidence="4" type="ORF">JTE90_024148</name>
</gene>
<dbReference type="InterPro" id="IPR013087">
    <property type="entry name" value="Znf_C2H2_type"/>
</dbReference>
<name>A0AAV6U6M4_9ARAC</name>
<feature type="compositionally biased region" description="Basic and acidic residues" evidence="2">
    <location>
        <begin position="1934"/>
        <end position="1943"/>
    </location>
</feature>
<feature type="compositionally biased region" description="Polar residues" evidence="2">
    <location>
        <begin position="477"/>
        <end position="496"/>
    </location>
</feature>
<feature type="region of interest" description="Disordered" evidence="2">
    <location>
        <begin position="1653"/>
        <end position="1689"/>
    </location>
</feature>
<dbReference type="EMBL" id="JAFNEN010000639">
    <property type="protein sequence ID" value="KAG8179300.1"/>
    <property type="molecule type" value="Genomic_DNA"/>
</dbReference>
<keyword evidence="1" id="KW-0862">Zinc</keyword>
<feature type="region of interest" description="Disordered" evidence="2">
    <location>
        <begin position="1"/>
        <end position="188"/>
    </location>
</feature>